<keyword evidence="1" id="KW-1185">Reference proteome</keyword>
<dbReference type="WBParaSite" id="jg14607">
    <property type="protein sequence ID" value="jg14607"/>
    <property type="gene ID" value="jg14607"/>
</dbReference>
<accession>A0A915D275</accession>
<dbReference type="AlphaFoldDB" id="A0A915D275"/>
<evidence type="ECO:0000313" key="1">
    <source>
        <dbReference type="Proteomes" id="UP000887574"/>
    </source>
</evidence>
<sequence length="197" mass="22245">MDLHVDRRWLANVLARAEDNPNQPAIEGQLSLTNREKQCLIVNTCNRTAKTNFGSMEGLRLINEHVCRQSPNAFVRREAIAKVKTAAMTEFGSSSSTIVASAKSNLKKPVGGMSVDKSVREIVWLDYFKQTERGEAFLIYDSRETEPGLPVIFIFVSPALCEVAPWDRPKSKRIEYVKADRNILAVVEDFENRNVMD</sequence>
<evidence type="ECO:0000313" key="2">
    <source>
        <dbReference type="WBParaSite" id="jg14607"/>
    </source>
</evidence>
<reference evidence="2" key="1">
    <citation type="submission" date="2022-11" db="UniProtKB">
        <authorList>
            <consortium name="WormBaseParasite"/>
        </authorList>
    </citation>
    <scope>IDENTIFICATION</scope>
</reference>
<protein>
    <submittedName>
        <fullName evidence="2">Uncharacterized protein</fullName>
    </submittedName>
</protein>
<proteinExistence type="predicted"/>
<name>A0A915D275_9BILA</name>
<organism evidence="1 2">
    <name type="scientific">Ditylenchus dipsaci</name>
    <dbReference type="NCBI Taxonomy" id="166011"/>
    <lineage>
        <taxon>Eukaryota</taxon>
        <taxon>Metazoa</taxon>
        <taxon>Ecdysozoa</taxon>
        <taxon>Nematoda</taxon>
        <taxon>Chromadorea</taxon>
        <taxon>Rhabditida</taxon>
        <taxon>Tylenchina</taxon>
        <taxon>Tylenchomorpha</taxon>
        <taxon>Sphaerularioidea</taxon>
        <taxon>Anguinidae</taxon>
        <taxon>Anguininae</taxon>
        <taxon>Ditylenchus</taxon>
    </lineage>
</organism>
<dbReference type="Proteomes" id="UP000887574">
    <property type="component" value="Unplaced"/>
</dbReference>